<feature type="region of interest" description="Disordered" evidence="1">
    <location>
        <begin position="213"/>
        <end position="243"/>
    </location>
</feature>
<dbReference type="Proteomes" id="UP000650467">
    <property type="component" value="Unassembled WGS sequence"/>
</dbReference>
<evidence type="ECO:0008006" key="4">
    <source>
        <dbReference type="Google" id="ProtNLM"/>
    </source>
</evidence>
<name>A0A835W4F6_CHLIN</name>
<evidence type="ECO:0000256" key="1">
    <source>
        <dbReference type="SAM" id="MobiDB-lite"/>
    </source>
</evidence>
<dbReference type="EMBL" id="JAEHOC010000007">
    <property type="protein sequence ID" value="KAG2440217.1"/>
    <property type="molecule type" value="Genomic_DNA"/>
</dbReference>
<dbReference type="OrthoDB" id="538699at2759"/>
<gene>
    <name evidence="2" type="ORF">HXX76_004329</name>
</gene>
<evidence type="ECO:0000313" key="3">
    <source>
        <dbReference type="Proteomes" id="UP000650467"/>
    </source>
</evidence>
<dbReference type="InterPro" id="IPR043367">
    <property type="entry name" value="PLIP1/2/3"/>
</dbReference>
<sequence>MFSLATTPQAAAGWRRQCCSAPHTSAQSCCAVSRCSLPWRSTLSSGIAAPDTQAFSHAAAPRVRSAVAAAAFGPGAALGRSSGEAPAAAQWTEPVQDGLSVADRAVLALARAAADVGNRAAAERAAASQGLALVTSSDAWLAPLMPPLGSTIDEDAAEGDGMALALPMERIHGGGGGAGQQQLNTLASGASALLNAVLKPRAAGSAVSNFTNGASASSGAPSAGASSNGAGHQPAVNPIITRRGAPATVPRVLGSGSESDRIVNLAHLAAEGGGGDTTDADSSDDDEPIAAGTFVSSLVAARNSAGQVGSRAAAADKATAASGVAASSTLLGSATAAWNRVAAAASGTPAVGRAKAVAAGAATAASAAAHMAGAAVAKATSQLTPNYGDPSSSWLVGDDVEVPGREVRYIAIAAGPELRRRSARELTSELVNFESYNLGAKVNKRLYAEATALYARFMPLVMDFLEAHPHGSVCFGGQGVGGSLAVLLQLMCCHRGLRFARLLPAVAIDAPAVLAQVPSTQRRKWSAAVRDASHSEDLEDELEDLMARTVLEELGLPPDAVRNILVLTPAAASAGPPHSHDEATHQRLLPGTVGNAGSVGGASPHALVVMGGGGEGAGGVVQGKGHDGSEAMRAQVFKLVGKVVQVESLASASGRIKAAAHAAAASSVLSGPIGDGRPGGNTTDAEDGAGDSGAAANSNGRHGGMPKKLDAATVGSIASAAATAVASAAAEQLKVVGAGALKAATAGKSAAAGVAASASASASAAASAAGPAGRKAAASVAAAATAAMPAGRKAAASMAAAAVATMVATRPAPAQAQAATHPMMLSADGEDDDASTWGV</sequence>
<organism evidence="2 3">
    <name type="scientific">Chlamydomonas incerta</name>
    <dbReference type="NCBI Taxonomy" id="51695"/>
    <lineage>
        <taxon>Eukaryota</taxon>
        <taxon>Viridiplantae</taxon>
        <taxon>Chlorophyta</taxon>
        <taxon>core chlorophytes</taxon>
        <taxon>Chlorophyceae</taxon>
        <taxon>CS clade</taxon>
        <taxon>Chlamydomonadales</taxon>
        <taxon>Chlamydomonadaceae</taxon>
        <taxon>Chlamydomonas</taxon>
    </lineage>
</organism>
<dbReference type="PANTHER" id="PTHR46483">
    <property type="entry name" value="PHOSPHOLIPASE A1 PLIP2, CHLOROPLASTIC"/>
    <property type="match status" value="1"/>
</dbReference>
<dbReference type="AlphaFoldDB" id="A0A835W4F6"/>
<feature type="compositionally biased region" description="Acidic residues" evidence="1">
    <location>
        <begin position="828"/>
        <end position="839"/>
    </location>
</feature>
<feature type="region of interest" description="Disordered" evidence="1">
    <location>
        <begin position="818"/>
        <end position="839"/>
    </location>
</feature>
<comment type="caution">
    <text evidence="2">The sequence shown here is derived from an EMBL/GenBank/DDBJ whole genome shotgun (WGS) entry which is preliminary data.</text>
</comment>
<accession>A0A835W4F6</accession>
<protein>
    <recommendedName>
        <fullName evidence="4">Fungal lipase-like domain-containing protein</fullName>
    </recommendedName>
</protein>
<feature type="compositionally biased region" description="Low complexity" evidence="1">
    <location>
        <begin position="213"/>
        <end position="231"/>
    </location>
</feature>
<dbReference type="GO" id="GO:0008970">
    <property type="term" value="F:phospholipase A1 activity"/>
    <property type="evidence" value="ECO:0007669"/>
    <property type="project" value="InterPro"/>
</dbReference>
<feature type="region of interest" description="Disordered" evidence="1">
    <location>
        <begin position="667"/>
        <end position="707"/>
    </location>
</feature>
<reference evidence="2" key="1">
    <citation type="journal article" date="2020" name="bioRxiv">
        <title>Comparative genomics of Chlamydomonas.</title>
        <authorList>
            <person name="Craig R.J."/>
            <person name="Hasan A.R."/>
            <person name="Ness R.W."/>
            <person name="Keightley P.D."/>
        </authorList>
    </citation>
    <scope>NUCLEOTIDE SEQUENCE</scope>
    <source>
        <strain evidence="2">SAG 7.73</strain>
    </source>
</reference>
<evidence type="ECO:0000313" key="2">
    <source>
        <dbReference type="EMBL" id="KAG2440217.1"/>
    </source>
</evidence>
<keyword evidence="3" id="KW-1185">Reference proteome</keyword>
<proteinExistence type="predicted"/>
<dbReference type="PANTHER" id="PTHR46483:SF4">
    <property type="entry name" value="PHOSPHOLIPASE A1 PLIP2, CHLOROPLASTIC"/>
    <property type="match status" value="1"/>
</dbReference>